<dbReference type="Proteomes" id="UP001165378">
    <property type="component" value="Unassembled WGS sequence"/>
</dbReference>
<name>A0AA41Q849_9ACTN</name>
<accession>A0AA41Q849</accession>
<reference evidence="2" key="1">
    <citation type="submission" date="2022-01" db="EMBL/GenBank/DDBJ databases">
        <title>Genome-Based Taxonomic Classification of the Phylum Actinobacteria.</title>
        <authorList>
            <person name="Gao Y."/>
        </authorList>
    </citation>
    <scope>NUCLEOTIDE SEQUENCE</scope>
    <source>
        <strain evidence="2">KLBMP 8922</strain>
    </source>
</reference>
<evidence type="ECO:0000256" key="1">
    <source>
        <dbReference type="SAM" id="Phobius"/>
    </source>
</evidence>
<proteinExistence type="predicted"/>
<dbReference type="RefSeq" id="WP_235057774.1">
    <property type="nucleotide sequence ID" value="NZ_JAKFHA010000042.1"/>
</dbReference>
<comment type="caution">
    <text evidence="2">The sequence shown here is derived from an EMBL/GenBank/DDBJ whole genome shotgun (WGS) entry which is preliminary data.</text>
</comment>
<evidence type="ECO:0000313" key="3">
    <source>
        <dbReference type="Proteomes" id="UP001165378"/>
    </source>
</evidence>
<sequence length="196" mass="19915">MDSDVVVGLITAGSTLTGVVLTGLFMLGAAGRQAAAAKSQADAAWAAGSKQADAAWAAGKSQADAAWLAGMMQAQAQLEVSRTTAHEQALAAERAARRTIYATWLMLTEAARTAQQERNRALGTPQGSAAAQAFAAAMTTARESLGSVRLEGPDAVSAAAVDLLQALTAATAADPYPAALARFLTESQAALHIPPP</sequence>
<dbReference type="EMBL" id="JAKFHA010000042">
    <property type="protein sequence ID" value="MCF2533002.1"/>
    <property type="molecule type" value="Genomic_DNA"/>
</dbReference>
<evidence type="ECO:0000313" key="2">
    <source>
        <dbReference type="EMBL" id="MCF2533002.1"/>
    </source>
</evidence>
<protein>
    <submittedName>
        <fullName evidence="2">Uncharacterized protein</fullName>
    </submittedName>
</protein>
<feature type="transmembrane region" description="Helical" evidence="1">
    <location>
        <begin position="6"/>
        <end position="30"/>
    </location>
</feature>
<keyword evidence="1" id="KW-0812">Transmembrane</keyword>
<keyword evidence="1" id="KW-1133">Transmembrane helix</keyword>
<keyword evidence="3" id="KW-1185">Reference proteome</keyword>
<organism evidence="2 3">
    <name type="scientific">Yinghuangia soli</name>
    <dbReference type="NCBI Taxonomy" id="2908204"/>
    <lineage>
        <taxon>Bacteria</taxon>
        <taxon>Bacillati</taxon>
        <taxon>Actinomycetota</taxon>
        <taxon>Actinomycetes</taxon>
        <taxon>Kitasatosporales</taxon>
        <taxon>Streptomycetaceae</taxon>
        <taxon>Yinghuangia</taxon>
    </lineage>
</organism>
<dbReference type="AlphaFoldDB" id="A0AA41Q849"/>
<gene>
    <name evidence="2" type="ORF">LZ495_38120</name>
</gene>
<keyword evidence="1" id="KW-0472">Membrane</keyword>